<dbReference type="InterPro" id="IPR032675">
    <property type="entry name" value="LRR_dom_sf"/>
</dbReference>
<dbReference type="Pfam" id="PF12937">
    <property type="entry name" value="F-box-like"/>
    <property type="match status" value="1"/>
</dbReference>
<dbReference type="Proteomes" id="UP000014760">
    <property type="component" value="Unassembled WGS sequence"/>
</dbReference>
<organism evidence="2">
    <name type="scientific">Capitella teleta</name>
    <name type="common">Polychaete worm</name>
    <dbReference type="NCBI Taxonomy" id="283909"/>
    <lineage>
        <taxon>Eukaryota</taxon>
        <taxon>Metazoa</taxon>
        <taxon>Spiralia</taxon>
        <taxon>Lophotrochozoa</taxon>
        <taxon>Annelida</taxon>
        <taxon>Polychaeta</taxon>
        <taxon>Sedentaria</taxon>
        <taxon>Scolecida</taxon>
        <taxon>Capitellidae</taxon>
        <taxon>Capitella</taxon>
    </lineage>
</organism>
<protein>
    <recommendedName>
        <fullName evidence="1">F-box domain-containing protein</fullName>
    </recommendedName>
</protein>
<dbReference type="PANTHER" id="PTHR20933:SF4">
    <property type="entry name" value="F-BOX INVOLVED IN POLYQ PATHOGENESIS, ISOFORM A"/>
    <property type="match status" value="1"/>
</dbReference>
<feature type="domain" description="F-box" evidence="1">
    <location>
        <begin position="1"/>
        <end position="45"/>
    </location>
</feature>
<dbReference type="Gene3D" id="3.80.10.10">
    <property type="entry name" value="Ribonuclease Inhibitor"/>
    <property type="match status" value="1"/>
</dbReference>
<accession>R7TGB0</accession>
<gene>
    <name evidence="2" type="ORF">CAPTEDRAFT_138406</name>
</gene>
<evidence type="ECO:0000313" key="2">
    <source>
        <dbReference type="EMBL" id="ELT90160.1"/>
    </source>
</evidence>
<dbReference type="SMART" id="SM00256">
    <property type="entry name" value="FBOX"/>
    <property type="match status" value="1"/>
</dbReference>
<dbReference type="AlphaFoldDB" id="R7TGB0"/>
<name>R7TGB0_CAPTE</name>
<proteinExistence type="predicted"/>
<dbReference type="InterPro" id="IPR001810">
    <property type="entry name" value="F-box_dom"/>
</dbReference>
<dbReference type="OMA" id="FHFRFYG"/>
<dbReference type="PANTHER" id="PTHR20933">
    <property type="entry name" value="F-BOX ONLY PROTEIN 33"/>
    <property type="match status" value="1"/>
</dbReference>
<reference evidence="3" key="3">
    <citation type="submission" date="2015-06" db="UniProtKB">
        <authorList>
            <consortium name="EnsemblMetazoa"/>
        </authorList>
    </citation>
    <scope>IDENTIFICATION</scope>
</reference>
<dbReference type="EMBL" id="AMQN01014536">
    <property type="status" value="NOT_ANNOTATED_CDS"/>
    <property type="molecule type" value="Genomic_DNA"/>
</dbReference>
<dbReference type="EMBL" id="KB311044">
    <property type="protein sequence ID" value="ELT90160.1"/>
    <property type="molecule type" value="Genomic_DNA"/>
</dbReference>
<reference evidence="2 4" key="2">
    <citation type="journal article" date="2013" name="Nature">
        <title>Insights into bilaterian evolution from three spiralian genomes.</title>
        <authorList>
            <person name="Simakov O."/>
            <person name="Marletaz F."/>
            <person name="Cho S.J."/>
            <person name="Edsinger-Gonzales E."/>
            <person name="Havlak P."/>
            <person name="Hellsten U."/>
            <person name="Kuo D.H."/>
            <person name="Larsson T."/>
            <person name="Lv J."/>
            <person name="Arendt D."/>
            <person name="Savage R."/>
            <person name="Osoegawa K."/>
            <person name="de Jong P."/>
            <person name="Grimwood J."/>
            <person name="Chapman J.A."/>
            <person name="Shapiro H."/>
            <person name="Aerts A."/>
            <person name="Otillar R.P."/>
            <person name="Terry A.Y."/>
            <person name="Boore J.L."/>
            <person name="Grigoriev I.V."/>
            <person name="Lindberg D.R."/>
            <person name="Seaver E.C."/>
            <person name="Weisblat D.A."/>
            <person name="Putnam N.H."/>
            <person name="Rokhsar D.S."/>
        </authorList>
    </citation>
    <scope>NUCLEOTIDE SEQUENCE</scope>
    <source>
        <strain evidence="2 4">I ESC-2004</strain>
    </source>
</reference>
<dbReference type="GO" id="GO:0031398">
    <property type="term" value="P:positive regulation of protein ubiquitination"/>
    <property type="evidence" value="ECO:0007669"/>
    <property type="project" value="TreeGrafter"/>
</dbReference>
<evidence type="ECO:0000313" key="4">
    <source>
        <dbReference type="Proteomes" id="UP000014760"/>
    </source>
</evidence>
<dbReference type="EnsemblMetazoa" id="CapteT138406">
    <property type="protein sequence ID" value="CapteP138406"/>
    <property type="gene ID" value="CapteG138406"/>
</dbReference>
<dbReference type="OrthoDB" id="3219396at2759"/>
<dbReference type="Gene3D" id="1.20.1280.50">
    <property type="match status" value="1"/>
</dbReference>
<dbReference type="STRING" id="283909.R7TGB0"/>
<evidence type="ECO:0000259" key="1">
    <source>
        <dbReference type="PROSITE" id="PS50181"/>
    </source>
</evidence>
<evidence type="ECO:0000313" key="3">
    <source>
        <dbReference type="EnsemblMetazoa" id="CapteP138406"/>
    </source>
</evidence>
<dbReference type="SUPFAM" id="SSF81383">
    <property type="entry name" value="F-box domain"/>
    <property type="match status" value="1"/>
</dbReference>
<reference evidence="4" key="1">
    <citation type="submission" date="2012-12" db="EMBL/GenBank/DDBJ databases">
        <authorList>
            <person name="Hellsten U."/>
            <person name="Grimwood J."/>
            <person name="Chapman J.A."/>
            <person name="Shapiro H."/>
            <person name="Aerts A."/>
            <person name="Otillar R.P."/>
            <person name="Terry A.Y."/>
            <person name="Boore J.L."/>
            <person name="Simakov O."/>
            <person name="Marletaz F."/>
            <person name="Cho S.-J."/>
            <person name="Edsinger-Gonzales E."/>
            <person name="Havlak P."/>
            <person name="Kuo D.-H."/>
            <person name="Larsson T."/>
            <person name="Lv J."/>
            <person name="Arendt D."/>
            <person name="Savage R."/>
            <person name="Osoegawa K."/>
            <person name="de Jong P."/>
            <person name="Lindberg D.R."/>
            <person name="Seaver E.C."/>
            <person name="Weisblat D.A."/>
            <person name="Putnam N.H."/>
            <person name="Grigoriev I.V."/>
            <person name="Rokhsar D.S."/>
        </authorList>
    </citation>
    <scope>NUCLEOTIDE SEQUENCE</scope>
    <source>
        <strain evidence="4">I ESC-2004</strain>
    </source>
</reference>
<keyword evidence="4" id="KW-1185">Reference proteome</keyword>
<dbReference type="HOGENOM" id="CLU_062031_0_0_1"/>
<dbReference type="PROSITE" id="PS50181">
    <property type="entry name" value="FBOX"/>
    <property type="match status" value="1"/>
</dbReference>
<sequence>MWNQLPEPAILKVFTHLALSDRLSASQVCEEWSYAIYAPDIWRTFGCCFNSQSDSKYLKFIKEYGEFMECLTLEVNQFEPSNRKICVSAISLLKNLERRSLRKLRVKFTGQNPLFYAGTEFVKELECLLSHVPCDTDRKSNTLEVVDFGNLPVALDGTIISCLADNHRNLRKLDIQNGQLVNGIHPSSILNLVKNCRSISDLHIYKNSLSSDVLIELSKENRAPLEHLSTISRSEERFLLDIPPGVWRNLGLRSPHLKVTMKFDHTCLIENLTNVLMYEIPLTELWLESYTILHTDVVQKCFLFQDRLEKLVLITPLPKQSDYFEETLMSLTDQLSKLRSLHVFTTIEEDVKNHILERHRKLVERGSFTLRCHPGQQTWLPGHDCYDPPSHFF</sequence>
<dbReference type="InterPro" id="IPR036047">
    <property type="entry name" value="F-box-like_dom_sf"/>
</dbReference>